<accession>D8PBA8</accession>
<name>D8PBA8_9BACT</name>
<dbReference type="InterPro" id="IPR015943">
    <property type="entry name" value="WD40/YVTN_repeat-like_dom_sf"/>
</dbReference>
<dbReference type="eggNOG" id="COG4447">
    <property type="taxonomic scope" value="Bacteria"/>
</dbReference>
<keyword evidence="4" id="KW-1185">Reference proteome</keyword>
<proteinExistence type="predicted"/>
<dbReference type="Pfam" id="PF15902">
    <property type="entry name" value="Sortilin-Vps10"/>
    <property type="match status" value="1"/>
</dbReference>
<gene>
    <name evidence="3" type="ORF">NIDE0749</name>
</gene>
<dbReference type="HOGENOM" id="CLU_058803_0_0_0"/>
<dbReference type="EMBL" id="FP929003">
    <property type="protein sequence ID" value="CBK40517.1"/>
    <property type="molecule type" value="Genomic_DNA"/>
</dbReference>
<evidence type="ECO:0000259" key="2">
    <source>
        <dbReference type="Pfam" id="PF15902"/>
    </source>
</evidence>
<reference evidence="3 4" key="1">
    <citation type="journal article" date="2010" name="Proc. Natl. Acad. Sci. U.S.A.">
        <title>A Nitrospira metagenome illuminates the physiology and evolution of globally important nitrite-oxidizing bacteria.</title>
        <authorList>
            <person name="Lucker S."/>
            <person name="Wagner M."/>
            <person name="Maixner F."/>
            <person name="Pelletier E."/>
            <person name="Koch H."/>
            <person name="Vacherie B."/>
            <person name="Rattei T."/>
            <person name="Sinninghe Damste J."/>
            <person name="Spieck E."/>
            <person name="Le Paslier D."/>
            <person name="Daims H."/>
        </authorList>
    </citation>
    <scope>NUCLEOTIDE SEQUENCE [LARGE SCALE GENOMIC DNA]</scope>
</reference>
<feature type="domain" description="Sortilin N-terminal" evidence="2">
    <location>
        <begin position="36"/>
        <end position="142"/>
    </location>
</feature>
<dbReference type="AlphaFoldDB" id="D8PBA8"/>
<evidence type="ECO:0000313" key="4">
    <source>
        <dbReference type="Proteomes" id="UP000001660"/>
    </source>
</evidence>
<dbReference type="GO" id="GO:0010411">
    <property type="term" value="P:xyloglucan metabolic process"/>
    <property type="evidence" value="ECO:0007669"/>
    <property type="project" value="TreeGrafter"/>
</dbReference>
<protein>
    <recommendedName>
        <fullName evidence="2">Sortilin N-terminal domain-containing protein</fullName>
    </recommendedName>
</protein>
<dbReference type="SUPFAM" id="SSF110296">
    <property type="entry name" value="Oligoxyloglucan reducing end-specific cellobiohydrolase"/>
    <property type="match status" value="2"/>
</dbReference>
<keyword evidence="1" id="KW-0677">Repeat</keyword>
<dbReference type="STRING" id="330214.NIDE0749"/>
<dbReference type="KEGG" id="nde:NIDE0749"/>
<dbReference type="PANTHER" id="PTHR43739">
    <property type="entry name" value="XYLOGLUCANASE (EUROFUNG)"/>
    <property type="match status" value="1"/>
</dbReference>
<organism evidence="3 4">
    <name type="scientific">Nitrospira defluvii</name>
    <dbReference type="NCBI Taxonomy" id="330214"/>
    <lineage>
        <taxon>Bacteria</taxon>
        <taxon>Pseudomonadati</taxon>
        <taxon>Nitrospirota</taxon>
        <taxon>Nitrospiria</taxon>
        <taxon>Nitrospirales</taxon>
        <taxon>Nitrospiraceae</taxon>
        <taxon>Nitrospira</taxon>
    </lineage>
</organism>
<dbReference type="InterPro" id="IPR052025">
    <property type="entry name" value="Xyloglucanase_GH74"/>
</dbReference>
<dbReference type="InterPro" id="IPR031778">
    <property type="entry name" value="Sortilin_N"/>
</dbReference>
<evidence type="ECO:0000256" key="1">
    <source>
        <dbReference type="ARBA" id="ARBA00022737"/>
    </source>
</evidence>
<dbReference type="PANTHER" id="PTHR43739:SF5">
    <property type="entry name" value="EXO-ALPHA-SIALIDASE"/>
    <property type="match status" value="1"/>
</dbReference>
<dbReference type="Gene3D" id="2.130.10.10">
    <property type="entry name" value="YVTN repeat-like/Quinoprotein amine dehydrogenase"/>
    <property type="match status" value="2"/>
</dbReference>
<dbReference type="Proteomes" id="UP000001660">
    <property type="component" value="Chromosome"/>
</dbReference>
<evidence type="ECO:0000313" key="3">
    <source>
        <dbReference type="EMBL" id="CBK40517.1"/>
    </source>
</evidence>
<sequence>MFVFALCGCTGSDPIVVIQLHPSNPDILYIATNDYIYKSRDGGKTWSNLSKGMSHSRVIAMAIDPAYPATIYAGTKGDAVYKSYDGGQRWTSIRGGLDDATISSVVNQFVFDPADDTHIFLATTMGVFESRNAGERWTKRMDGMKEVLMVVTLGMDPSRSSVLYAGTSGGVYKSVNQGAHWRQVNNGLVPEGMVKTSRALSVTSVQVDPFTPETVYAATLAGLYKTTDGGASWVRIGESLKDQMIVSMVLDRARPGVMYVAARDGIHRSEDGGKSWVALNEGLATTNIRSLAQSPLDPQLFYAGTNGSGLYRSTDGGAHWEALPSMFPKE</sequence>